<dbReference type="AlphaFoldDB" id="A0AAV4XX02"/>
<dbReference type="Proteomes" id="UP001054945">
    <property type="component" value="Unassembled WGS sequence"/>
</dbReference>
<feature type="compositionally biased region" description="Polar residues" evidence="1">
    <location>
        <begin position="17"/>
        <end position="28"/>
    </location>
</feature>
<evidence type="ECO:0000313" key="3">
    <source>
        <dbReference type="Proteomes" id="UP001054945"/>
    </source>
</evidence>
<accession>A0AAV4XX02</accession>
<evidence type="ECO:0000256" key="1">
    <source>
        <dbReference type="SAM" id="MobiDB-lite"/>
    </source>
</evidence>
<gene>
    <name evidence="2" type="ORF">CEXT_574401</name>
</gene>
<protein>
    <submittedName>
        <fullName evidence="2">Uncharacterized protein</fullName>
    </submittedName>
</protein>
<reference evidence="2 3" key="1">
    <citation type="submission" date="2021-06" db="EMBL/GenBank/DDBJ databases">
        <title>Caerostris extrusa draft genome.</title>
        <authorList>
            <person name="Kono N."/>
            <person name="Arakawa K."/>
        </authorList>
    </citation>
    <scope>NUCLEOTIDE SEQUENCE [LARGE SCALE GENOMIC DNA]</scope>
</reference>
<evidence type="ECO:0000313" key="2">
    <source>
        <dbReference type="EMBL" id="GIY99272.1"/>
    </source>
</evidence>
<organism evidence="2 3">
    <name type="scientific">Caerostris extrusa</name>
    <name type="common">Bark spider</name>
    <name type="synonym">Caerostris bankana</name>
    <dbReference type="NCBI Taxonomy" id="172846"/>
    <lineage>
        <taxon>Eukaryota</taxon>
        <taxon>Metazoa</taxon>
        <taxon>Ecdysozoa</taxon>
        <taxon>Arthropoda</taxon>
        <taxon>Chelicerata</taxon>
        <taxon>Arachnida</taxon>
        <taxon>Araneae</taxon>
        <taxon>Araneomorphae</taxon>
        <taxon>Entelegynae</taxon>
        <taxon>Araneoidea</taxon>
        <taxon>Araneidae</taxon>
        <taxon>Caerostris</taxon>
    </lineage>
</organism>
<proteinExistence type="predicted"/>
<feature type="region of interest" description="Disordered" evidence="1">
    <location>
        <begin position="1"/>
        <end position="28"/>
    </location>
</feature>
<sequence>MVSIDRTHPVRRPPSPSGTTASISMGQQARHSCIPISTHVKPNEALRHVQDFVFCPNPASTCATVANNPAPQMEIHGGSALRALMNSDRTPEIHYYGCTHRPLVPAEYLIRYPFLNRKKQ</sequence>
<name>A0AAV4XX02_CAEEX</name>
<comment type="caution">
    <text evidence="2">The sequence shown here is derived from an EMBL/GenBank/DDBJ whole genome shotgun (WGS) entry which is preliminary data.</text>
</comment>
<dbReference type="EMBL" id="BPLR01001027">
    <property type="protein sequence ID" value="GIY99272.1"/>
    <property type="molecule type" value="Genomic_DNA"/>
</dbReference>
<keyword evidence="3" id="KW-1185">Reference proteome</keyword>